<sequence length="380" mass="43651">MDPIVKTYVVPEEETNRVSYHVAVSSTDRLTDRGVLKCLIDLLGKWQDILTIYLKDDEWHIHVRTKEIKTKILETESHTHMGITYRFHKRFAKVITLTVYDFPVSYSDNYFIEIMTDIGYVRSFKDLRLPTTNVHKRIREVELEIANKKLKDIPQLIVLKADYGDAKVRVVTPGQPSPCFRCEKFGHSRKECPLRAPEKEKKRQPVPAVAPAVPVPTTVKTSVNQPVPPAQSTVQEVKKTVFKTVTQSPPAEPKAPKRRREDGARKTSETAEFKFTKPRPPPIKINESSIDICEYSYHPSTSTPHDTSASSNNFSICSIHGIPTTPTWFEEKKKKKKNIYITRDCLRYHFGGSGRKIQLLHTHLRCDLPIYLSEWDSVKI</sequence>
<keyword evidence="1" id="KW-0863">Zinc-finger</keyword>
<dbReference type="SUPFAM" id="SSF57756">
    <property type="entry name" value="Retrovirus zinc finger-like domains"/>
    <property type="match status" value="1"/>
</dbReference>
<evidence type="ECO:0000256" key="2">
    <source>
        <dbReference type="SAM" id="MobiDB-lite"/>
    </source>
</evidence>
<evidence type="ECO:0000313" key="5">
    <source>
        <dbReference type="Proteomes" id="UP001347796"/>
    </source>
</evidence>
<keyword evidence="5" id="KW-1185">Reference proteome</keyword>
<protein>
    <recommendedName>
        <fullName evidence="3">CCHC-type domain-containing protein</fullName>
    </recommendedName>
</protein>
<dbReference type="GO" id="GO:0003676">
    <property type="term" value="F:nucleic acid binding"/>
    <property type="evidence" value="ECO:0007669"/>
    <property type="project" value="InterPro"/>
</dbReference>
<accession>A0AAN8PTB5</accession>
<dbReference type="InterPro" id="IPR001878">
    <property type="entry name" value="Znf_CCHC"/>
</dbReference>
<reference evidence="4 5" key="1">
    <citation type="submission" date="2024-01" db="EMBL/GenBank/DDBJ databases">
        <title>The genome of the rayed Mediterranean limpet Patella caerulea (Linnaeus, 1758).</title>
        <authorList>
            <person name="Anh-Thu Weber A."/>
            <person name="Halstead-Nussloch G."/>
        </authorList>
    </citation>
    <scope>NUCLEOTIDE SEQUENCE [LARGE SCALE GENOMIC DNA]</scope>
    <source>
        <strain evidence="4">AATW-2023a</strain>
        <tissue evidence="4">Whole specimen</tissue>
    </source>
</reference>
<dbReference type="EMBL" id="JAZGQO010000009">
    <property type="protein sequence ID" value="KAK6178406.1"/>
    <property type="molecule type" value="Genomic_DNA"/>
</dbReference>
<gene>
    <name evidence="4" type="ORF">SNE40_013200</name>
</gene>
<feature type="domain" description="CCHC-type" evidence="3">
    <location>
        <begin position="179"/>
        <end position="193"/>
    </location>
</feature>
<keyword evidence="1" id="KW-0862">Zinc</keyword>
<feature type="compositionally biased region" description="Basic and acidic residues" evidence="2">
    <location>
        <begin position="259"/>
        <end position="275"/>
    </location>
</feature>
<organism evidence="4 5">
    <name type="scientific">Patella caerulea</name>
    <name type="common">Rayed Mediterranean limpet</name>
    <dbReference type="NCBI Taxonomy" id="87958"/>
    <lineage>
        <taxon>Eukaryota</taxon>
        <taxon>Metazoa</taxon>
        <taxon>Spiralia</taxon>
        <taxon>Lophotrochozoa</taxon>
        <taxon>Mollusca</taxon>
        <taxon>Gastropoda</taxon>
        <taxon>Patellogastropoda</taxon>
        <taxon>Patelloidea</taxon>
        <taxon>Patellidae</taxon>
        <taxon>Patella</taxon>
    </lineage>
</organism>
<dbReference type="AlphaFoldDB" id="A0AAN8PTB5"/>
<comment type="caution">
    <text evidence="4">The sequence shown here is derived from an EMBL/GenBank/DDBJ whole genome shotgun (WGS) entry which is preliminary data.</text>
</comment>
<dbReference type="InterPro" id="IPR036875">
    <property type="entry name" value="Znf_CCHC_sf"/>
</dbReference>
<proteinExistence type="predicted"/>
<evidence type="ECO:0000256" key="1">
    <source>
        <dbReference type="PROSITE-ProRule" id="PRU00047"/>
    </source>
</evidence>
<name>A0AAN8PTB5_PATCE</name>
<keyword evidence="1" id="KW-0479">Metal-binding</keyword>
<evidence type="ECO:0000259" key="3">
    <source>
        <dbReference type="PROSITE" id="PS50158"/>
    </source>
</evidence>
<dbReference type="GO" id="GO:0008270">
    <property type="term" value="F:zinc ion binding"/>
    <property type="evidence" value="ECO:0007669"/>
    <property type="project" value="UniProtKB-KW"/>
</dbReference>
<dbReference type="PROSITE" id="PS50158">
    <property type="entry name" value="ZF_CCHC"/>
    <property type="match status" value="1"/>
</dbReference>
<evidence type="ECO:0000313" key="4">
    <source>
        <dbReference type="EMBL" id="KAK6178406.1"/>
    </source>
</evidence>
<feature type="region of interest" description="Disordered" evidence="2">
    <location>
        <begin position="244"/>
        <end position="280"/>
    </location>
</feature>
<dbReference type="Proteomes" id="UP001347796">
    <property type="component" value="Unassembled WGS sequence"/>
</dbReference>